<feature type="region of interest" description="Disordered" evidence="2">
    <location>
        <begin position="1"/>
        <end position="94"/>
    </location>
</feature>
<feature type="coiled-coil region" evidence="1">
    <location>
        <begin position="413"/>
        <end position="447"/>
    </location>
</feature>
<dbReference type="PANTHER" id="PTHR43941">
    <property type="entry name" value="STRUCTURAL MAINTENANCE OF CHROMOSOMES PROTEIN 2"/>
    <property type="match status" value="1"/>
</dbReference>
<feature type="region of interest" description="Disordered" evidence="2">
    <location>
        <begin position="1469"/>
        <end position="1507"/>
    </location>
</feature>
<keyword evidence="1" id="KW-0175">Coiled coil</keyword>
<dbReference type="eggNOG" id="ENOG502RS2A">
    <property type="taxonomic scope" value="Eukaryota"/>
</dbReference>
<protein>
    <submittedName>
        <fullName evidence="3">Uncharacterized protein</fullName>
    </submittedName>
</protein>
<dbReference type="OrthoDB" id="10255522at2759"/>
<evidence type="ECO:0000256" key="1">
    <source>
        <dbReference type="SAM" id="Coils"/>
    </source>
</evidence>
<dbReference type="STRING" id="985895.E5A1W3"/>
<feature type="coiled-coil region" evidence="1">
    <location>
        <begin position="1106"/>
        <end position="1266"/>
    </location>
</feature>
<dbReference type="PANTHER" id="PTHR43941:SF1">
    <property type="entry name" value="STRUCTURAL MAINTENANCE OF CHROMOSOMES PROTEIN 2"/>
    <property type="match status" value="1"/>
</dbReference>
<organism evidence="4">
    <name type="scientific">Leptosphaeria maculans (strain JN3 / isolate v23.1.3 / race Av1-4-5-6-7-8)</name>
    <name type="common">Blackleg fungus</name>
    <name type="synonym">Phoma lingam</name>
    <dbReference type="NCBI Taxonomy" id="985895"/>
    <lineage>
        <taxon>Eukaryota</taxon>
        <taxon>Fungi</taxon>
        <taxon>Dikarya</taxon>
        <taxon>Ascomycota</taxon>
        <taxon>Pezizomycotina</taxon>
        <taxon>Dothideomycetes</taxon>
        <taxon>Pleosporomycetidae</taxon>
        <taxon>Pleosporales</taxon>
        <taxon>Pleosporineae</taxon>
        <taxon>Leptosphaeriaceae</taxon>
        <taxon>Plenodomus</taxon>
        <taxon>Plenodomus lingam/Leptosphaeria maculans species complex</taxon>
    </lineage>
</organism>
<evidence type="ECO:0000256" key="2">
    <source>
        <dbReference type="SAM" id="MobiDB-lite"/>
    </source>
</evidence>
<evidence type="ECO:0000313" key="4">
    <source>
        <dbReference type="Proteomes" id="UP000002668"/>
    </source>
</evidence>
<feature type="compositionally biased region" description="Polar residues" evidence="2">
    <location>
        <begin position="1647"/>
        <end position="1658"/>
    </location>
</feature>
<feature type="coiled-coil region" evidence="1">
    <location>
        <begin position="1529"/>
        <end position="1563"/>
    </location>
</feature>
<dbReference type="GO" id="GO:0000793">
    <property type="term" value="C:condensed chromosome"/>
    <property type="evidence" value="ECO:0007669"/>
    <property type="project" value="TreeGrafter"/>
</dbReference>
<dbReference type="VEuPathDB" id="FungiDB:LEMA_P090890.1"/>
<proteinExistence type="predicted"/>
<feature type="coiled-coil region" evidence="1">
    <location>
        <begin position="273"/>
        <end position="384"/>
    </location>
</feature>
<feature type="region of interest" description="Disordered" evidence="2">
    <location>
        <begin position="198"/>
        <end position="266"/>
    </location>
</feature>
<feature type="compositionally biased region" description="Basic and acidic residues" evidence="2">
    <location>
        <begin position="63"/>
        <end position="91"/>
    </location>
</feature>
<dbReference type="Proteomes" id="UP000002668">
    <property type="component" value="Genome"/>
</dbReference>
<dbReference type="GO" id="GO:0000785">
    <property type="term" value="C:chromatin"/>
    <property type="evidence" value="ECO:0007669"/>
    <property type="project" value="TreeGrafter"/>
</dbReference>
<sequence length="1693" mass="191913">MASPPNGSDQDRRPAACTRSRTGLENMLPTSFGKRDRSKSRTRPGPAPHMSRSISSAMTDSFVLDHRGSYRPSLHDNDKHAASASDPRKTEEEEGLMPISNWAHLNFLKNQRNTLRNELKVQALAGAEAKRSVSSLRRLAFRMAVNISVKERQIATSAKNLSQSRTGNDLQSKEAETRIESLKRALRVEEKRNVEVLEALEHSTPKPKSQHRLQRSLLSPPPSPPTQLSDYSESSLGSPRTPTRPTTFDRSLTPGLESPTEIRTSDSRLIQAKRDCDRALAACRSRITELQEECAQSREINESILASRDELEHEIKDHQSRIATLERSRAAMEATLVATKQQLLSVKETEDRLTQDLNNKAQEIRNLEHSDKDKQQTIDILREEKLALEKMLQIRASEFQELEHRTSSLDADTRLLQSKLESAERQEASLQDRFNEKERAREDLQKRLDRGTRYIQLLEHKVRHLESDAVENSKLKTQLQESKEATDNAKAALATLASEVVTLRRNLETETNAHKQLSTEVETNRATISQLKDEHAIAQSTLEQERALQSALRTELESTRSLYELACNNLQAAETRVQSLENLDHDNREKLEALRDGKTSLEADLREARESLLILQQDKKDGEAELSRMEKSRAELRDRLQTLEGQVVSLQQELEDAHIAETAMKEAHAMDLQKNRTQLTEFETSLRVLKGMLASADQAKLDLQEEVHHIQSSKESTELQLIDALQSRESYRLRCDSIEDQLKSIESERTMLVTRVSQLENDLANSSVAKNALEERLDDASARRKELESLVSELQSSLEAAHDVSSTLEAAYSSAQRDSESSRAQVANLHEQLDEIKLSREEAEARYQASNNSNKLLEDQLLVAKSKLAEVESDSNSILTELSAVRNELSQYEKQNAVLTTSLEALQMQSKDQQEELAVAKSRWEAAEQRAETLQLKLSMAEEEIDMTRREKLKTEGYLEEAIESNKDLDNSLRTARQERANAEERLTAALGLSLQATSELASTQSKLFNADSERAHLVSTLNEKEVELEALLQSRAKIQSQLNESVARVTTLEEDLLSTRTQLLDIESENSSHVAELSANEEMFARLRKQETDLKKQLAQAVAHSASLEEDAAHAHKRVLELEQRTAEYLAQLSSSSADTEILRAAYAQSENHLKTVTVDKDDLEKKLRATAMRLDIAEVEGLRSATELLEADHVLKILRESNAKLEQSEQHLSARLASAENDLHTVRETNSRLESILERVTKDMDQAEATVKESSRQFEEYLTESQTKLAESHAKLDAARSAKLKLRDRLSEKAIEMEAVTAENRSLHKQVDEQTVELGDLKKGKAKLEEALSLKESYMNELRSSSDKRIRSLNAAYNGLKKEHEERAHQTRPTVARNSTSRLEAELRSKDAEIEKMQTSKDSYAALKREVESLREDKKAFQRLVEQLQEKVEQLQVLEEWVDPIHIGSPNSSRHITILDDTFYSLPSSPSTGHTKSPRPESIFSMGHQGDRPPTRASQHSHDEDLDGWAQEVEHVRMLRNETAIQLRDLRRSKHDLKKDLKHTEAELHRLEKEHKDKRYRNLLKKGHRPTTPFRSPALPSEPFDDHTSHVPPTTPIRPRTSSGIPITAKSDFRPGHKSRHSTMDMPQDMFASSPDSEHRRWPTTLRNPHATSQRPGTGHSLRQRLSHRQTTSVKEEEHGGKRRWSSGKGS</sequence>
<feature type="compositionally biased region" description="Polar residues" evidence="2">
    <location>
        <begin position="1373"/>
        <end position="1384"/>
    </location>
</feature>
<reference evidence="4" key="1">
    <citation type="journal article" date="2011" name="Nat. Commun.">
        <title>Effector diversification within compartments of the Leptosphaeria maculans genome affected by Repeat-Induced Point mutations.</title>
        <authorList>
            <person name="Rouxel T."/>
            <person name="Grandaubert J."/>
            <person name="Hane J.K."/>
            <person name="Hoede C."/>
            <person name="van de Wouw A.P."/>
            <person name="Couloux A."/>
            <person name="Dominguez V."/>
            <person name="Anthouard V."/>
            <person name="Bally P."/>
            <person name="Bourras S."/>
            <person name="Cozijnsen A.J."/>
            <person name="Ciuffetti L.M."/>
            <person name="Degrave A."/>
            <person name="Dilmaghani A."/>
            <person name="Duret L."/>
            <person name="Fudal I."/>
            <person name="Goodwin S.B."/>
            <person name="Gout L."/>
            <person name="Glaser N."/>
            <person name="Linglin J."/>
            <person name="Kema G.H.J."/>
            <person name="Lapalu N."/>
            <person name="Lawrence C.B."/>
            <person name="May K."/>
            <person name="Meyer M."/>
            <person name="Ollivier B."/>
            <person name="Poulain J."/>
            <person name="Schoch C.L."/>
            <person name="Simon A."/>
            <person name="Spatafora J.W."/>
            <person name="Stachowiak A."/>
            <person name="Turgeon B.G."/>
            <person name="Tyler B.M."/>
            <person name="Vincent D."/>
            <person name="Weissenbach J."/>
            <person name="Amselem J."/>
            <person name="Quesneville H."/>
            <person name="Oliver R.P."/>
            <person name="Wincker P."/>
            <person name="Balesdent M.-H."/>
            <person name="Howlett B.J."/>
        </authorList>
    </citation>
    <scope>NUCLEOTIDE SEQUENCE [LARGE SCALE GENOMIC DNA]</scope>
    <source>
        <strain evidence="4">JN3 / isolate v23.1.3 / race Av1-4-5-6-7-8</strain>
    </source>
</reference>
<dbReference type="OMA" id="ENHTLGE"/>
<dbReference type="EMBL" id="FP929132">
    <property type="protein sequence ID" value="CBX97680.1"/>
    <property type="molecule type" value="Genomic_DNA"/>
</dbReference>
<dbReference type="GO" id="GO:0000796">
    <property type="term" value="C:condensin complex"/>
    <property type="evidence" value="ECO:0007669"/>
    <property type="project" value="TreeGrafter"/>
</dbReference>
<feature type="compositionally biased region" description="Basic residues" evidence="2">
    <location>
        <begin position="1683"/>
        <end position="1693"/>
    </location>
</feature>
<feature type="coiled-coil region" evidence="1">
    <location>
        <begin position="472"/>
        <end position="660"/>
    </location>
</feature>
<dbReference type="SUPFAM" id="SSF57997">
    <property type="entry name" value="Tropomyosin"/>
    <property type="match status" value="2"/>
</dbReference>
<accession>E5A1W3</accession>
<feature type="coiled-coil region" evidence="1">
    <location>
        <begin position="728"/>
        <end position="993"/>
    </location>
</feature>
<name>E5A1W3_LEPMJ</name>
<gene>
    <name evidence="3" type="ORF">LEMA_P090890.1</name>
</gene>
<dbReference type="HOGENOM" id="CLU_240666_0_0_1"/>
<dbReference type="GO" id="GO:0003682">
    <property type="term" value="F:chromatin binding"/>
    <property type="evidence" value="ECO:0007669"/>
    <property type="project" value="TreeGrafter"/>
</dbReference>
<dbReference type="InParanoid" id="E5A1W3"/>
<evidence type="ECO:0000313" key="3">
    <source>
        <dbReference type="EMBL" id="CBX97680.1"/>
    </source>
</evidence>
<feature type="region of interest" description="Disordered" evidence="2">
    <location>
        <begin position="1365"/>
        <end position="1385"/>
    </location>
</feature>
<feature type="region of interest" description="Disordered" evidence="2">
    <location>
        <begin position="1569"/>
        <end position="1693"/>
    </location>
</feature>
<dbReference type="GO" id="GO:0007076">
    <property type="term" value="P:mitotic chromosome condensation"/>
    <property type="evidence" value="ECO:0007669"/>
    <property type="project" value="TreeGrafter"/>
</dbReference>
<keyword evidence="4" id="KW-1185">Reference proteome</keyword>